<name>A0A3N2DN90_9GAMM</name>
<dbReference type="AlphaFoldDB" id="A0A3N2DN90"/>
<dbReference type="InterPro" id="IPR053864">
    <property type="entry name" value="DUF6933"/>
</dbReference>
<evidence type="ECO:0000313" key="3">
    <source>
        <dbReference type="Proteomes" id="UP000275394"/>
    </source>
</evidence>
<dbReference type="EMBL" id="RKHR01000004">
    <property type="protein sequence ID" value="ROS01274.1"/>
    <property type="molecule type" value="Genomic_DNA"/>
</dbReference>
<dbReference type="Pfam" id="PF22016">
    <property type="entry name" value="DUF6933"/>
    <property type="match status" value="1"/>
</dbReference>
<gene>
    <name evidence="2" type="ORF">EDC56_1703</name>
</gene>
<accession>A0A3N2DN90</accession>
<proteinExistence type="predicted"/>
<protein>
    <recommendedName>
        <fullName evidence="1">DUF6933 domain-containing protein</fullName>
    </recommendedName>
</protein>
<sequence length="261" mass="30036">MLIFNCTKAACDFFSKTTAGTQFSPVIAPPNPRIEQDIHNVVDEQGNTPRLSQWLVHAIIVDRKYCLIAMEVNTRFSMTFSDLIRGDSETFVNLFTERLLNNMYWLGEQLGIFDPAFFPIMTDSFLSEHDGIAFFKRSDRSVQGHINDVLRYFREQSEEIGLLPNDHEQAMAFDEMVNQIQRSSKASTQYFFPEVGMLGQWMQEYCDGNAEDLNIIRDSFRQLRSEQVFADNAPSCIDDSQALPPPDNVVSLCEFRKKQQK</sequence>
<evidence type="ECO:0000259" key="1">
    <source>
        <dbReference type="Pfam" id="PF22016"/>
    </source>
</evidence>
<reference evidence="2 3" key="1">
    <citation type="submission" date="2018-11" db="EMBL/GenBank/DDBJ databases">
        <title>Genomic Encyclopedia of Type Strains, Phase IV (KMG-IV): sequencing the most valuable type-strain genomes for metagenomic binning, comparative biology and taxonomic classification.</title>
        <authorList>
            <person name="Goeker M."/>
        </authorList>
    </citation>
    <scope>NUCLEOTIDE SEQUENCE [LARGE SCALE GENOMIC DNA]</scope>
    <source>
        <strain evidence="2 3">DSM 100316</strain>
    </source>
</reference>
<keyword evidence="3" id="KW-1185">Reference proteome</keyword>
<dbReference type="OrthoDB" id="6947307at2"/>
<organism evidence="2 3">
    <name type="scientific">Sinobacterium caligoides</name>
    <dbReference type="NCBI Taxonomy" id="933926"/>
    <lineage>
        <taxon>Bacteria</taxon>
        <taxon>Pseudomonadati</taxon>
        <taxon>Pseudomonadota</taxon>
        <taxon>Gammaproteobacteria</taxon>
        <taxon>Cellvibrionales</taxon>
        <taxon>Spongiibacteraceae</taxon>
        <taxon>Sinobacterium</taxon>
    </lineage>
</organism>
<evidence type="ECO:0000313" key="2">
    <source>
        <dbReference type="EMBL" id="ROS01274.1"/>
    </source>
</evidence>
<feature type="domain" description="DUF6933" evidence="1">
    <location>
        <begin position="42"/>
        <end position="193"/>
    </location>
</feature>
<comment type="caution">
    <text evidence="2">The sequence shown here is derived from an EMBL/GenBank/DDBJ whole genome shotgun (WGS) entry which is preliminary data.</text>
</comment>
<dbReference type="Proteomes" id="UP000275394">
    <property type="component" value="Unassembled WGS sequence"/>
</dbReference>
<dbReference type="RefSeq" id="WP_123712084.1">
    <property type="nucleotide sequence ID" value="NZ_RKHR01000004.1"/>
</dbReference>